<accession>A0A7J6KPW6</accession>
<evidence type="ECO:0000313" key="2">
    <source>
        <dbReference type="EMBL" id="KAF4649178.1"/>
    </source>
</evidence>
<feature type="chain" id="PRO_5029847820" evidence="1">
    <location>
        <begin position="24"/>
        <end position="132"/>
    </location>
</feature>
<gene>
    <name evidence="2" type="ORF">FOL46_002061</name>
</gene>
<feature type="signal peptide" evidence="1">
    <location>
        <begin position="1"/>
        <end position="23"/>
    </location>
</feature>
<evidence type="ECO:0000313" key="3">
    <source>
        <dbReference type="Proteomes" id="UP000572268"/>
    </source>
</evidence>
<evidence type="ECO:0000256" key="1">
    <source>
        <dbReference type="SAM" id="SignalP"/>
    </source>
</evidence>
<comment type="caution">
    <text evidence="2">The sequence shown here is derived from an EMBL/GenBank/DDBJ whole genome shotgun (WGS) entry which is preliminary data.</text>
</comment>
<proteinExistence type="predicted"/>
<sequence>MVLNLAIILTSLLPTLLFTWTSAQPVGHFAYVFQPVGHPESVPIRESSLVVTLDKTVHLEINGVTAGDFSNGVYSLKRVGGDQGNDYIFDFSGTSKSLAYWYERMRQTGLRSVDGDFETLRFTSSDTFTTLF</sequence>
<dbReference type="EMBL" id="JABANN010001629">
    <property type="protein sequence ID" value="KAF4649178.1"/>
    <property type="molecule type" value="Genomic_DNA"/>
</dbReference>
<organism evidence="2 3">
    <name type="scientific">Perkinsus olseni</name>
    <name type="common">Perkinsus atlanticus</name>
    <dbReference type="NCBI Taxonomy" id="32597"/>
    <lineage>
        <taxon>Eukaryota</taxon>
        <taxon>Sar</taxon>
        <taxon>Alveolata</taxon>
        <taxon>Perkinsozoa</taxon>
        <taxon>Perkinsea</taxon>
        <taxon>Perkinsida</taxon>
        <taxon>Perkinsidae</taxon>
        <taxon>Perkinsus</taxon>
    </lineage>
</organism>
<dbReference type="Proteomes" id="UP000572268">
    <property type="component" value="Unassembled WGS sequence"/>
</dbReference>
<dbReference type="AlphaFoldDB" id="A0A7J6KPW6"/>
<keyword evidence="1" id="KW-0732">Signal</keyword>
<reference evidence="2 3" key="1">
    <citation type="submission" date="2020-04" db="EMBL/GenBank/DDBJ databases">
        <title>Perkinsus olseni comparative genomics.</title>
        <authorList>
            <person name="Bogema D.R."/>
        </authorList>
    </citation>
    <scope>NUCLEOTIDE SEQUENCE [LARGE SCALE GENOMIC DNA]</scope>
    <source>
        <strain evidence="2">ATCC PRA-31</strain>
    </source>
</reference>
<protein>
    <submittedName>
        <fullName evidence="2">Uncharacterized protein</fullName>
    </submittedName>
</protein>
<name>A0A7J6KPW6_PEROL</name>